<name>A0ABU2CR68_9MICO</name>
<evidence type="ECO:0000313" key="2">
    <source>
        <dbReference type="Proteomes" id="UP001183585"/>
    </source>
</evidence>
<reference evidence="1 2" key="1">
    <citation type="submission" date="2023-07" db="EMBL/GenBank/DDBJ databases">
        <title>Sequencing the genomes of 1000 actinobacteria strains.</title>
        <authorList>
            <person name="Klenk H.-P."/>
        </authorList>
    </citation>
    <scope>NUCLEOTIDE SEQUENCE [LARGE SCALE GENOMIC DNA]</scope>
    <source>
        <strain evidence="1 2">DSM 45554</strain>
    </source>
</reference>
<dbReference type="EMBL" id="JAVDYE010000001">
    <property type="protein sequence ID" value="MDR7383776.1"/>
    <property type="molecule type" value="Genomic_DNA"/>
</dbReference>
<dbReference type="InterPro" id="IPR019587">
    <property type="entry name" value="Polyketide_cyclase/dehydratase"/>
</dbReference>
<organism evidence="1 2">
    <name type="scientific">Promicromonospora iranensis</name>
    <dbReference type="NCBI Taxonomy" id="1105144"/>
    <lineage>
        <taxon>Bacteria</taxon>
        <taxon>Bacillati</taxon>
        <taxon>Actinomycetota</taxon>
        <taxon>Actinomycetes</taxon>
        <taxon>Micrococcales</taxon>
        <taxon>Promicromonosporaceae</taxon>
        <taxon>Promicromonospora</taxon>
    </lineage>
</organism>
<proteinExistence type="predicted"/>
<accession>A0ABU2CR68</accession>
<dbReference type="CDD" id="cd07812">
    <property type="entry name" value="SRPBCC"/>
    <property type="match status" value="1"/>
</dbReference>
<dbReference type="SUPFAM" id="SSF55961">
    <property type="entry name" value="Bet v1-like"/>
    <property type="match status" value="1"/>
</dbReference>
<keyword evidence="2" id="KW-1185">Reference proteome</keyword>
<evidence type="ECO:0008006" key="3">
    <source>
        <dbReference type="Google" id="ProtNLM"/>
    </source>
</evidence>
<dbReference type="RefSeq" id="WP_274994997.1">
    <property type="nucleotide sequence ID" value="NZ_JAJQQP010000008.1"/>
</dbReference>
<protein>
    <recommendedName>
        <fullName evidence="3">Polyketide cyclase/dehydrase/lipid transport protein</fullName>
    </recommendedName>
</protein>
<dbReference type="Gene3D" id="3.30.530.20">
    <property type="match status" value="1"/>
</dbReference>
<evidence type="ECO:0000313" key="1">
    <source>
        <dbReference type="EMBL" id="MDR7383776.1"/>
    </source>
</evidence>
<sequence>MRAAVTVHMDAPPDVVWDLVSDVTRVGELSPETFEAEWTDGATGPAVGAFFRGHVRRNGVGPVYWTQCKVTHCEPGRDFGFTVYMGGKRLNNWRYRLDPVGSGTDVTESFELEQRGAARVYWALAGWHRRRANVRGMRQTLERAREIVEAGTGSAGTLDR</sequence>
<gene>
    <name evidence="1" type="ORF">J2S48_003291</name>
</gene>
<dbReference type="Pfam" id="PF10604">
    <property type="entry name" value="Polyketide_cyc2"/>
    <property type="match status" value="1"/>
</dbReference>
<dbReference type="Proteomes" id="UP001183585">
    <property type="component" value="Unassembled WGS sequence"/>
</dbReference>
<dbReference type="InterPro" id="IPR023393">
    <property type="entry name" value="START-like_dom_sf"/>
</dbReference>
<comment type="caution">
    <text evidence="1">The sequence shown here is derived from an EMBL/GenBank/DDBJ whole genome shotgun (WGS) entry which is preliminary data.</text>
</comment>